<evidence type="ECO:0000259" key="3">
    <source>
        <dbReference type="Pfam" id="PF18984"/>
    </source>
</evidence>
<dbReference type="Proteomes" id="UP000886780">
    <property type="component" value="Unassembled WGS sequence"/>
</dbReference>
<reference evidence="4" key="2">
    <citation type="submission" date="2021-04" db="EMBL/GenBank/DDBJ databases">
        <authorList>
            <person name="Gilroy R."/>
        </authorList>
    </citation>
    <scope>NUCLEOTIDE SEQUENCE</scope>
    <source>
        <strain evidence="4">ChiGjej4B4-12881</strain>
    </source>
</reference>
<dbReference type="InterPro" id="IPR043775">
    <property type="entry name" value="DUF5717_N"/>
</dbReference>
<evidence type="ECO:0000313" key="4">
    <source>
        <dbReference type="EMBL" id="HIX51530.1"/>
    </source>
</evidence>
<evidence type="ECO:0000256" key="1">
    <source>
        <dbReference type="SAM" id="MobiDB-lite"/>
    </source>
</evidence>
<feature type="region of interest" description="Disordered" evidence="1">
    <location>
        <begin position="1123"/>
        <end position="1149"/>
    </location>
</feature>
<reference evidence="4" key="1">
    <citation type="journal article" date="2021" name="PeerJ">
        <title>Extensive microbial diversity within the chicken gut microbiome revealed by metagenomics and culture.</title>
        <authorList>
            <person name="Gilroy R."/>
            <person name="Ravi A."/>
            <person name="Getino M."/>
            <person name="Pursley I."/>
            <person name="Horton D.L."/>
            <person name="Alikhan N.F."/>
            <person name="Baker D."/>
            <person name="Gharbi K."/>
            <person name="Hall N."/>
            <person name="Watson M."/>
            <person name="Adriaenssens E.M."/>
            <person name="Foster-Nyarko E."/>
            <person name="Jarju S."/>
            <person name="Secka A."/>
            <person name="Antonio M."/>
            <person name="Oren A."/>
            <person name="Chaudhuri R.R."/>
            <person name="La Ragione R."/>
            <person name="Hildebrand F."/>
            <person name="Pallen M.J."/>
        </authorList>
    </citation>
    <scope>NUCLEOTIDE SEQUENCE</scope>
    <source>
        <strain evidence="4">ChiGjej4B4-12881</strain>
    </source>
</reference>
<evidence type="ECO:0000259" key="2">
    <source>
        <dbReference type="Pfam" id="PF18983"/>
    </source>
</evidence>
<dbReference type="Pfam" id="PF18983">
    <property type="entry name" value="DUF5717"/>
    <property type="match status" value="1"/>
</dbReference>
<proteinExistence type="predicted"/>
<organism evidence="4 5">
    <name type="scientific">Candidatus Lachnoclostridium stercoripullorum</name>
    <dbReference type="NCBI Taxonomy" id="2838635"/>
    <lineage>
        <taxon>Bacteria</taxon>
        <taxon>Bacillati</taxon>
        <taxon>Bacillota</taxon>
        <taxon>Clostridia</taxon>
        <taxon>Lachnospirales</taxon>
        <taxon>Lachnospiraceae</taxon>
    </lineage>
</organism>
<accession>A0A9D1W2N8</accession>
<comment type="caution">
    <text evidence="4">The sequence shown here is derived from an EMBL/GenBank/DDBJ whole genome shotgun (WGS) entry which is preliminary data.</text>
</comment>
<gene>
    <name evidence="4" type="ORF">IAA28_01840</name>
</gene>
<dbReference type="EMBL" id="DXEU01000030">
    <property type="protein sequence ID" value="HIX51530.1"/>
    <property type="molecule type" value="Genomic_DNA"/>
</dbReference>
<protein>
    <submittedName>
        <fullName evidence="4">Uncharacterized protein</fullName>
    </submittedName>
</protein>
<sequence>MRERINRLARGIVDTESPECVCRPAAIEEAVRAGETARGEFFVLSGNGLTVKGLVYSTDGRVRIPDNSFGGLRSRVTYEVDSEQLTDGEEIRGELCLVTNAGERRLPYVFRAEAGASVRALAGLKRPMDFARLAREDMDLACRLFDYQDFVTAPFMQGTRARAVYEGLKGGRDRAGAVEEFMVAMDMKPAVEIHVKEETRKYQEHVAAFDDVLVIRKKNWGYVKLSVETEGEFLTAARERLTDRDFKNGEYALSFHIDPDRMHRGRNLGCITIRGIRGESRVYIVAEGHEQEELQGMERLARRQEFQKYLALRLDYACGRGAAEPLAQAMAGELLKLRSAAGSEPLTDLLTAEAVLMCGRRDQAAGILEECRGPVWERRSQDPELYCFYQYLVMETEQKPGQLEALVRLLHSYTDESRKHFFLFYLLLKLDDSLYDNPGLLFEGMREYFNCGCASPFLYIEACRLLGREPTLLREVDSFAVHALRLGAKRGLVGRELALRTADLAVNARGYHRLCVRLLEELYEKYPEEEILSAVCSMLIRGSQVSSRAFLWYERGIEAGLSLTRLYEYYLASLPDNYGHLMPREALLYFSYARDLDEEAKSRLYRNILLYMKPDTPLYREYERDMEQFAVDQVFKSRINGRLAVLYEHMLYRDMIDIPLARILPVLLKSYRIECRNPRMNYVIVCHEELDAEEAYPLHGGVAYVPLFSERNVLVFQDGYGCRYMDVSCLKTRVMNRPDLESRCFEVYPEHPMLLMMEVRRVLEGSIGGEKDIAVLEQALEQERLNPLYRRLILNRMIAYYDHLPGEGNGMEKGLGYLLRTDCKTLTREQRKRTASIFIRRGYWVEAWEILRVYGWEGQDPSLLGKLCEKIILQNLFDEDEKLLRMAADVFDAGKADSVILDYLCEHYNGTTEKMYRILEAAAGTDVETYDLEERLLGQMLFTSCTEHMDRVFELYVDRKRSSEALVKAFFTLRSMEYFMGRAPMTEQVSGYLEKNVSGVVEKDRVPVIYLLALTRYYASCPSLTPEQRKLCRALTDELLRGGMVFPYMQKLAAHISMPEDITSKVMVQYNGRRDSKPVMRSRILPEETEYRSDEMRRVYQGIFVKQMVLFDGEVLEYEIFDEGRSGSGPRQRGKIDAAPADSPGESRFSSLNHMGICLKKGDMDGLKREMRNYLIKTGTVETMFDLM</sequence>
<feature type="domain" description="DUF5717" evidence="3">
    <location>
        <begin position="1"/>
        <end position="877"/>
    </location>
</feature>
<dbReference type="AlphaFoldDB" id="A0A9D1W2N8"/>
<evidence type="ECO:0000313" key="5">
    <source>
        <dbReference type="Proteomes" id="UP000886780"/>
    </source>
</evidence>
<feature type="domain" description="DUF5717" evidence="2">
    <location>
        <begin position="880"/>
        <end position="1185"/>
    </location>
</feature>
<name>A0A9D1W2N8_9FIRM</name>
<dbReference type="Pfam" id="PF18984">
    <property type="entry name" value="DUF5717_N"/>
    <property type="match status" value="1"/>
</dbReference>
<dbReference type="InterPro" id="IPR043774">
    <property type="entry name" value="DUF5717_C"/>
</dbReference>